<dbReference type="GO" id="GO:0008893">
    <property type="term" value="F:guanosine-3',5'-bis(diphosphate) 3'-diphosphatase activity"/>
    <property type="evidence" value="ECO:0007669"/>
    <property type="project" value="TreeGrafter"/>
</dbReference>
<evidence type="ECO:0000313" key="1">
    <source>
        <dbReference type="EMBL" id="TPG39940.1"/>
    </source>
</evidence>
<proteinExistence type="predicted"/>
<organism evidence="1 2">
    <name type="scientific">Flavobacterium pectinovorum</name>
    <dbReference type="NCBI Taxonomy" id="29533"/>
    <lineage>
        <taxon>Bacteria</taxon>
        <taxon>Pseudomonadati</taxon>
        <taxon>Bacteroidota</taxon>
        <taxon>Flavobacteriia</taxon>
        <taxon>Flavobacteriales</taxon>
        <taxon>Flavobacteriaceae</taxon>
        <taxon>Flavobacterium</taxon>
    </lineage>
</organism>
<dbReference type="PANTHER" id="PTHR46246">
    <property type="entry name" value="GUANOSINE-3',5'-BIS(DIPHOSPHATE) 3'-PYROPHOSPHOHYDROLASE MESH1"/>
    <property type="match status" value="1"/>
</dbReference>
<reference evidence="1 2" key="1">
    <citation type="journal article" date="2019" name="Environ. Microbiol.">
        <title>Species interactions and distinct microbial communities in high Arctic permafrost affected cryosols are associated with the CH4 and CO2 gas fluxes.</title>
        <authorList>
            <person name="Altshuler I."/>
            <person name="Hamel J."/>
            <person name="Turney S."/>
            <person name="Magnuson E."/>
            <person name="Levesque R."/>
            <person name="Greer C."/>
            <person name="Whyte L.G."/>
        </authorList>
    </citation>
    <scope>NUCLEOTIDE SEQUENCE [LARGE SCALE GENOMIC DNA]</scope>
    <source>
        <strain evidence="1 2">42</strain>
    </source>
</reference>
<name>A0A502ETT2_9FLAO</name>
<comment type="caution">
    <text evidence="1">The sequence shown here is derived from an EMBL/GenBank/DDBJ whole genome shotgun (WGS) entry which is preliminary data.</text>
</comment>
<dbReference type="SUPFAM" id="SSF109604">
    <property type="entry name" value="HD-domain/PDEase-like"/>
    <property type="match status" value="1"/>
</dbReference>
<dbReference type="InterPro" id="IPR052194">
    <property type="entry name" value="MESH1"/>
</dbReference>
<gene>
    <name evidence="1" type="ORF">EAH81_11610</name>
</gene>
<accession>A0A502ETT2</accession>
<dbReference type="RefSeq" id="WP_140507083.1">
    <property type="nucleotide sequence ID" value="NZ_RCZH01000007.1"/>
</dbReference>
<keyword evidence="1" id="KW-0378">Hydrolase</keyword>
<protein>
    <submittedName>
        <fullName evidence="1">Bifunctional (P)ppGpp synthetase/guanosine-3',5'-bis(Diphosphate) 3'-pyrophosphohydrolase</fullName>
    </submittedName>
</protein>
<keyword evidence="2" id="KW-1185">Reference proteome</keyword>
<evidence type="ECO:0000313" key="2">
    <source>
        <dbReference type="Proteomes" id="UP000319700"/>
    </source>
</evidence>
<dbReference type="Gene3D" id="1.10.3210.10">
    <property type="entry name" value="Hypothetical protein af1432"/>
    <property type="match status" value="1"/>
</dbReference>
<dbReference type="EMBL" id="RCZH01000007">
    <property type="protein sequence ID" value="TPG39940.1"/>
    <property type="molecule type" value="Genomic_DNA"/>
</dbReference>
<dbReference type="PANTHER" id="PTHR46246:SF1">
    <property type="entry name" value="GUANOSINE-3',5'-BIS(DIPHOSPHATE) 3'-PYROPHOSPHOHYDROLASE MESH1"/>
    <property type="match status" value="1"/>
</dbReference>
<dbReference type="Proteomes" id="UP000319700">
    <property type="component" value="Unassembled WGS sequence"/>
</dbReference>
<sequence length="192" mass="22062">MKQQKQWSIDEIQKVWQLASKLHDGQKYGGFSKGEQVEYINHIGSVVFEVLNAIQSTENINADLAIKCAILHDTIEDTALTYEKVNALFGHEVASGVLALTKNDKIEGSLEKMLDSLKRIKEQPVEIWAVKMADRTANLYEPPYYWTDEKKLKYIEEAEIILDELKDGNEYLAKRLKNKIQEYHRFVGSSVN</sequence>
<dbReference type="OrthoDB" id="9802385at2"/>
<dbReference type="AlphaFoldDB" id="A0A502ETT2"/>
<dbReference type="STRING" id="29533.SAMN05444387_2881"/>